<organism evidence="2">
    <name type="scientific">bioreactor metagenome</name>
    <dbReference type="NCBI Taxonomy" id="1076179"/>
    <lineage>
        <taxon>unclassified sequences</taxon>
        <taxon>metagenomes</taxon>
        <taxon>ecological metagenomes</taxon>
    </lineage>
</organism>
<dbReference type="PANTHER" id="PTHR34860">
    <property type="entry name" value="REPRESSOR-LIKE PROTEIN SSO7C3"/>
    <property type="match status" value="1"/>
</dbReference>
<proteinExistence type="predicted"/>
<dbReference type="SMART" id="SM00966">
    <property type="entry name" value="SpoVT_AbrB"/>
    <property type="match status" value="1"/>
</dbReference>
<accession>A0A644X5I6</accession>
<dbReference type="EMBL" id="VSSQ01001583">
    <property type="protein sequence ID" value="MPM09553.1"/>
    <property type="molecule type" value="Genomic_DNA"/>
</dbReference>
<feature type="domain" description="SpoVT-AbrB" evidence="1">
    <location>
        <begin position="9"/>
        <end position="55"/>
    </location>
</feature>
<gene>
    <name evidence="2" type="ORF">SDC9_55874</name>
</gene>
<dbReference type="PANTHER" id="PTHR34860:SF6">
    <property type="entry name" value="REPRESSOR-LIKE PROTEIN SSO7C3"/>
    <property type="match status" value="1"/>
</dbReference>
<dbReference type="InterPro" id="IPR007159">
    <property type="entry name" value="SpoVT-AbrB_dom"/>
</dbReference>
<dbReference type="SUPFAM" id="SSF89447">
    <property type="entry name" value="AbrB/MazE/MraZ-like"/>
    <property type="match status" value="1"/>
</dbReference>
<dbReference type="AlphaFoldDB" id="A0A644X5I6"/>
<dbReference type="InterPro" id="IPR052975">
    <property type="entry name" value="Repressor-like_regulatory"/>
</dbReference>
<dbReference type="InterPro" id="IPR037914">
    <property type="entry name" value="SpoVT-AbrB_sf"/>
</dbReference>
<protein>
    <recommendedName>
        <fullName evidence="1">SpoVT-AbrB domain-containing protein</fullName>
    </recommendedName>
</protein>
<dbReference type="GO" id="GO:0003677">
    <property type="term" value="F:DNA binding"/>
    <property type="evidence" value="ECO:0007669"/>
    <property type="project" value="InterPro"/>
</dbReference>
<comment type="caution">
    <text evidence="2">The sequence shown here is derived from an EMBL/GenBank/DDBJ whole genome shotgun (WGS) entry which is preliminary data.</text>
</comment>
<dbReference type="Gene3D" id="2.10.260.10">
    <property type="match status" value="1"/>
</dbReference>
<sequence length="97" mass="10523">MQGKAQHYMSTVKVGPKGQVVIPKEIRDMFGIAPGDSLIIMADSQKGIAIQSQSVMNQIAEAIFKGKGKQLYPEESSGALSNFAQAIRDAEKKDELK</sequence>
<reference evidence="2" key="1">
    <citation type="submission" date="2019-08" db="EMBL/GenBank/DDBJ databases">
        <authorList>
            <person name="Kucharzyk K."/>
            <person name="Murdoch R.W."/>
            <person name="Higgins S."/>
            <person name="Loffler F."/>
        </authorList>
    </citation>
    <scope>NUCLEOTIDE SEQUENCE</scope>
</reference>
<evidence type="ECO:0000313" key="2">
    <source>
        <dbReference type="EMBL" id="MPM09553.1"/>
    </source>
</evidence>
<dbReference type="Pfam" id="PF04014">
    <property type="entry name" value="MazE_antitoxin"/>
    <property type="match status" value="1"/>
</dbReference>
<evidence type="ECO:0000259" key="1">
    <source>
        <dbReference type="PROSITE" id="PS51740"/>
    </source>
</evidence>
<dbReference type="PROSITE" id="PS51740">
    <property type="entry name" value="SPOVT_ABRB"/>
    <property type="match status" value="1"/>
</dbReference>
<name>A0A644X5I6_9ZZZZ</name>
<dbReference type="NCBIfam" id="TIGR01439">
    <property type="entry name" value="lp_hng_hel_AbrB"/>
    <property type="match status" value="1"/>
</dbReference>